<dbReference type="Gene3D" id="3.40.50.1820">
    <property type="entry name" value="alpha/beta hydrolase"/>
    <property type="match status" value="1"/>
</dbReference>
<dbReference type="Pfam" id="PF12697">
    <property type="entry name" value="Abhydrolase_6"/>
    <property type="match status" value="1"/>
</dbReference>
<dbReference type="InterPro" id="IPR050266">
    <property type="entry name" value="AB_hydrolase_sf"/>
</dbReference>
<reference evidence="2 3" key="1">
    <citation type="submission" date="2016-11" db="EMBL/GenBank/DDBJ databases">
        <authorList>
            <person name="Varghese N."/>
            <person name="Submissions S."/>
        </authorList>
    </citation>
    <scope>NUCLEOTIDE SEQUENCE [LARGE SCALE GENOMIC DNA]</scope>
    <source>
        <strain evidence="2 3">DSM 29341</strain>
    </source>
</reference>
<protein>
    <submittedName>
        <fullName evidence="2">Pimeloyl-ACP methyl ester carboxylesterase</fullName>
    </submittedName>
</protein>
<dbReference type="PANTHER" id="PTHR43798">
    <property type="entry name" value="MONOACYLGLYCEROL LIPASE"/>
    <property type="match status" value="1"/>
</dbReference>
<keyword evidence="3" id="KW-1185">Reference proteome</keyword>
<dbReference type="PRINTS" id="PR00111">
    <property type="entry name" value="ABHYDROLASE"/>
</dbReference>
<dbReference type="RefSeq" id="WP_149776438.1">
    <property type="nucleotide sequence ID" value="NZ_FQVK01000017.1"/>
</dbReference>
<name>A0A1M4YYX7_9RHOB</name>
<sequence length="270" mass="28795">MTVAKAVLPPVHVRTLGAGARKVLALHCSIAHSGAWSGLATALGDQATLIAPDMLSHGRSPDWDGQRDFFDLTTALSRAQLSEPMDVIGHSFGAMVALRLAIEYPALVRSAALIEPVFFAVAHQDAPELAAQHLTESQPYRDALAEGDAPRAARLFNRMWGTTDRSPRWPDLPERTRNAMIRGVGVVGAVEGPLFRDTTGLLAPTAMARADMPILLLHGSASHPIMAVVNAGLRARLPIARQGVVEGAGHMLPISHPDETAAQIGAFWRA</sequence>
<proteinExistence type="predicted"/>
<dbReference type="EMBL" id="FQVK01000017">
    <property type="protein sequence ID" value="SHF10908.1"/>
    <property type="molecule type" value="Genomic_DNA"/>
</dbReference>
<dbReference type="InterPro" id="IPR000073">
    <property type="entry name" value="AB_hydrolase_1"/>
</dbReference>
<evidence type="ECO:0000313" key="3">
    <source>
        <dbReference type="Proteomes" id="UP000325134"/>
    </source>
</evidence>
<accession>A0A1M4YYX7</accession>
<dbReference type="Proteomes" id="UP000325134">
    <property type="component" value="Unassembled WGS sequence"/>
</dbReference>
<dbReference type="OrthoDB" id="9804723at2"/>
<gene>
    <name evidence="2" type="ORF">SAMN05444279_11750</name>
</gene>
<organism evidence="2 3">
    <name type="scientific">Ruegeria intermedia</name>
    <dbReference type="NCBI Taxonomy" id="996115"/>
    <lineage>
        <taxon>Bacteria</taxon>
        <taxon>Pseudomonadati</taxon>
        <taxon>Pseudomonadota</taxon>
        <taxon>Alphaproteobacteria</taxon>
        <taxon>Rhodobacterales</taxon>
        <taxon>Roseobacteraceae</taxon>
        <taxon>Ruegeria</taxon>
    </lineage>
</organism>
<dbReference type="SUPFAM" id="SSF53474">
    <property type="entry name" value="alpha/beta-Hydrolases"/>
    <property type="match status" value="1"/>
</dbReference>
<dbReference type="AlphaFoldDB" id="A0A1M4YYX7"/>
<evidence type="ECO:0000313" key="2">
    <source>
        <dbReference type="EMBL" id="SHF10908.1"/>
    </source>
</evidence>
<dbReference type="InterPro" id="IPR029058">
    <property type="entry name" value="AB_hydrolase_fold"/>
</dbReference>
<evidence type="ECO:0000259" key="1">
    <source>
        <dbReference type="Pfam" id="PF12697"/>
    </source>
</evidence>
<feature type="domain" description="AB hydrolase-1" evidence="1">
    <location>
        <begin position="23"/>
        <end position="262"/>
    </location>
</feature>